<dbReference type="RefSeq" id="WP_101305717.1">
    <property type="nucleotide sequence ID" value="NZ_CP025299.1"/>
</dbReference>
<gene>
    <name evidence="2" type="ORF">CXR34_04400</name>
</gene>
<dbReference type="Proteomes" id="UP000233276">
    <property type="component" value="Chromosome"/>
</dbReference>
<feature type="region of interest" description="Disordered" evidence="1">
    <location>
        <begin position="1"/>
        <end position="22"/>
    </location>
</feature>
<accession>A0A2K9DD40</accession>
<dbReference type="AlphaFoldDB" id="A0A2K9DD40"/>
<evidence type="ECO:0000256" key="1">
    <source>
        <dbReference type="SAM" id="MobiDB-lite"/>
    </source>
</evidence>
<organism evidence="2 3">
    <name type="scientific">Microbacterium hominis</name>
    <dbReference type="NCBI Taxonomy" id="162426"/>
    <lineage>
        <taxon>Bacteria</taxon>
        <taxon>Bacillati</taxon>
        <taxon>Actinomycetota</taxon>
        <taxon>Actinomycetes</taxon>
        <taxon>Micrococcales</taxon>
        <taxon>Microbacteriaceae</taxon>
        <taxon>Microbacterium</taxon>
    </lineage>
</organism>
<feature type="compositionally biased region" description="Basic residues" evidence="1">
    <location>
        <begin position="1"/>
        <end position="11"/>
    </location>
</feature>
<reference evidence="2 3" key="1">
    <citation type="submission" date="2017-12" db="EMBL/GenBank/DDBJ databases">
        <title>Isolation and characterization of estrogens degradatiion strain Microbacterium hominis SJTG1.</title>
        <authorList>
            <person name="Xiong W."/>
            <person name="Yin C."/>
            <person name="Zheng D."/>
            <person name="Liang R."/>
        </authorList>
    </citation>
    <scope>NUCLEOTIDE SEQUENCE [LARGE SCALE GENOMIC DNA]</scope>
    <source>
        <strain evidence="2 3">SJTG1</strain>
    </source>
</reference>
<name>A0A2K9DD40_9MICO</name>
<dbReference type="KEGG" id="mhos:CXR34_04400"/>
<proteinExistence type="predicted"/>
<dbReference type="EMBL" id="CP025299">
    <property type="protein sequence ID" value="AUG28789.1"/>
    <property type="molecule type" value="Genomic_DNA"/>
</dbReference>
<evidence type="ECO:0000313" key="2">
    <source>
        <dbReference type="EMBL" id="AUG28789.1"/>
    </source>
</evidence>
<sequence>MNTTVHPRHTTARNAGEHSRIARRYRPSARELFTVLRERMYQSRPIIGERVVMPGAMPDWRGIIRTSTVPIFGKPTFRNVIEDGEHR</sequence>
<evidence type="ECO:0000313" key="3">
    <source>
        <dbReference type="Proteomes" id="UP000233276"/>
    </source>
</evidence>
<protein>
    <submittedName>
        <fullName evidence="2">Uncharacterized protein</fullName>
    </submittedName>
</protein>